<evidence type="ECO:0000256" key="6">
    <source>
        <dbReference type="SAM" id="MobiDB-lite"/>
    </source>
</evidence>
<feature type="compositionally biased region" description="Low complexity" evidence="6">
    <location>
        <begin position="188"/>
        <end position="202"/>
    </location>
</feature>
<evidence type="ECO:0000256" key="5">
    <source>
        <dbReference type="ARBA" id="ARBA00023242"/>
    </source>
</evidence>
<evidence type="ECO:0000256" key="1">
    <source>
        <dbReference type="ARBA" id="ARBA00004123"/>
    </source>
</evidence>
<sequence length="297" mass="32203">MANVPLSGLNHHPDSDSPQDLTSDSLEPFTDSLFFDLDLDRFLNSESYGDALGFRSSNGANGSCELLPAINEDSSFDKGGEVIGIHEDGVDTSLIDALQQEDFASTDALPLSTPGYGFLDIGFKDPIDDGVVGAIPTEIIEPLTSSNPENINGFQSTAAELIGPYELERSSTPPPPSSAIMMPCDPASPVSPGPSLSDLSSPTYSQHHTHHHIHITEADAHLMAIQESARMAAEEDKRRRNTAASARFRMKKKQRDAAIEKAAKDMADKVSNLEKKVTMLETENRWLRGLLIEKNKG</sequence>
<comment type="subcellular location">
    <subcellularLocation>
        <location evidence="1">Nucleus</location>
    </subcellularLocation>
</comment>
<evidence type="ECO:0000313" key="8">
    <source>
        <dbReference type="EMBL" id="CCX04849.1"/>
    </source>
</evidence>
<dbReference type="InterPro" id="IPR004827">
    <property type="entry name" value="bZIP"/>
</dbReference>
<feature type="region of interest" description="Disordered" evidence="6">
    <location>
        <begin position="1"/>
        <end position="23"/>
    </location>
</feature>
<evidence type="ECO:0000256" key="3">
    <source>
        <dbReference type="ARBA" id="ARBA00023125"/>
    </source>
</evidence>
<dbReference type="PANTHER" id="PTHR13044">
    <property type="entry name" value="ACTIVATING TRANSCRIPTION FACTOR ATF 4/5"/>
    <property type="match status" value="1"/>
</dbReference>
<dbReference type="AlphaFoldDB" id="U4KYY3"/>
<evidence type="ECO:0000313" key="9">
    <source>
        <dbReference type="Proteomes" id="UP000018144"/>
    </source>
</evidence>
<feature type="domain" description="BZIP" evidence="7">
    <location>
        <begin position="237"/>
        <end position="251"/>
    </location>
</feature>
<dbReference type="OrthoDB" id="1939598at2759"/>
<dbReference type="Proteomes" id="UP000018144">
    <property type="component" value="Unassembled WGS sequence"/>
</dbReference>
<protein>
    <submittedName>
        <fullName evidence="8">Similar to Regulatory protein cys-3 acc. no. P22697</fullName>
    </submittedName>
</protein>
<name>U4KYY3_PYROM</name>
<gene>
    <name evidence="8" type="ORF">PCON_03831</name>
</gene>
<dbReference type="SMART" id="SM00338">
    <property type="entry name" value="BRLZ"/>
    <property type="match status" value="1"/>
</dbReference>
<dbReference type="PANTHER" id="PTHR13044:SF14">
    <property type="entry name" value="CRYPTOCEPHAL, ISOFORM A"/>
    <property type="match status" value="1"/>
</dbReference>
<proteinExistence type="predicted"/>
<reference evidence="8 9" key="1">
    <citation type="journal article" date="2013" name="PLoS Genet.">
        <title>The genome and development-dependent transcriptomes of Pyronema confluens: a window into fungal evolution.</title>
        <authorList>
            <person name="Traeger S."/>
            <person name="Altegoer F."/>
            <person name="Freitag M."/>
            <person name="Gabaldon T."/>
            <person name="Kempken F."/>
            <person name="Kumar A."/>
            <person name="Marcet-Houben M."/>
            <person name="Poggeler S."/>
            <person name="Stajich J.E."/>
            <person name="Nowrousian M."/>
        </authorList>
    </citation>
    <scope>NUCLEOTIDE SEQUENCE [LARGE SCALE GENOMIC DNA]</scope>
    <source>
        <strain evidence="9">CBS 100304</strain>
        <tissue evidence="8">Vegetative mycelium</tissue>
    </source>
</reference>
<keyword evidence="2" id="KW-0805">Transcription regulation</keyword>
<keyword evidence="4" id="KW-0804">Transcription</keyword>
<dbReference type="GO" id="GO:0000977">
    <property type="term" value="F:RNA polymerase II transcription regulatory region sequence-specific DNA binding"/>
    <property type="evidence" value="ECO:0007669"/>
    <property type="project" value="TreeGrafter"/>
</dbReference>
<keyword evidence="5" id="KW-0539">Nucleus</keyword>
<keyword evidence="9" id="KW-1185">Reference proteome</keyword>
<dbReference type="GO" id="GO:0001228">
    <property type="term" value="F:DNA-binding transcription activator activity, RNA polymerase II-specific"/>
    <property type="evidence" value="ECO:0007669"/>
    <property type="project" value="TreeGrafter"/>
</dbReference>
<organism evidence="8 9">
    <name type="scientific">Pyronema omphalodes (strain CBS 100304)</name>
    <name type="common">Pyronema confluens</name>
    <dbReference type="NCBI Taxonomy" id="1076935"/>
    <lineage>
        <taxon>Eukaryota</taxon>
        <taxon>Fungi</taxon>
        <taxon>Dikarya</taxon>
        <taxon>Ascomycota</taxon>
        <taxon>Pezizomycotina</taxon>
        <taxon>Pezizomycetes</taxon>
        <taxon>Pezizales</taxon>
        <taxon>Pyronemataceae</taxon>
        <taxon>Pyronema</taxon>
    </lineage>
</organism>
<dbReference type="PROSITE" id="PS00036">
    <property type="entry name" value="BZIP_BASIC"/>
    <property type="match status" value="1"/>
</dbReference>
<dbReference type="CDD" id="cd14705">
    <property type="entry name" value="bZIP_Zip1"/>
    <property type="match status" value="1"/>
</dbReference>
<dbReference type="Pfam" id="PF07716">
    <property type="entry name" value="bZIP_2"/>
    <property type="match status" value="1"/>
</dbReference>
<dbReference type="GO" id="GO:0005634">
    <property type="term" value="C:nucleus"/>
    <property type="evidence" value="ECO:0007669"/>
    <property type="project" value="UniProtKB-SubCell"/>
</dbReference>
<accession>U4KYY3</accession>
<evidence type="ECO:0000256" key="2">
    <source>
        <dbReference type="ARBA" id="ARBA00023015"/>
    </source>
</evidence>
<dbReference type="STRING" id="1076935.U4KYY3"/>
<dbReference type="Gene3D" id="1.20.5.170">
    <property type="match status" value="1"/>
</dbReference>
<feature type="region of interest" description="Disordered" evidence="6">
    <location>
        <begin position="168"/>
        <end position="205"/>
    </location>
</feature>
<evidence type="ECO:0000256" key="4">
    <source>
        <dbReference type="ARBA" id="ARBA00023163"/>
    </source>
</evidence>
<keyword evidence="3" id="KW-0238">DNA-binding</keyword>
<dbReference type="EMBL" id="HF935218">
    <property type="protein sequence ID" value="CCX04849.1"/>
    <property type="molecule type" value="Genomic_DNA"/>
</dbReference>
<dbReference type="InterPro" id="IPR046347">
    <property type="entry name" value="bZIP_sf"/>
</dbReference>
<evidence type="ECO:0000259" key="7">
    <source>
        <dbReference type="PROSITE" id="PS00036"/>
    </source>
</evidence>
<dbReference type="eggNOG" id="ENOG502S7ZI">
    <property type="taxonomic scope" value="Eukaryota"/>
</dbReference>
<dbReference type="SUPFAM" id="SSF57959">
    <property type="entry name" value="Leucine zipper domain"/>
    <property type="match status" value="1"/>
</dbReference>
<feature type="region of interest" description="Disordered" evidence="6">
    <location>
        <begin position="230"/>
        <end position="255"/>
    </location>
</feature>